<dbReference type="EC" id="3.2.1.28" evidence="3"/>
<dbReference type="Proteomes" id="UP001044222">
    <property type="component" value="Chromosome 13"/>
</dbReference>
<keyword evidence="7" id="KW-0812">Transmembrane</keyword>
<dbReference type="GO" id="GO:0005993">
    <property type="term" value="P:trehalose catabolic process"/>
    <property type="evidence" value="ECO:0007669"/>
    <property type="project" value="TreeGrafter"/>
</dbReference>
<dbReference type="InterPro" id="IPR012341">
    <property type="entry name" value="6hp_glycosidase-like_sf"/>
</dbReference>
<gene>
    <name evidence="8" type="ORF">ANANG_G00241150</name>
</gene>
<dbReference type="SUPFAM" id="SSF48208">
    <property type="entry name" value="Six-hairpin glycosidases"/>
    <property type="match status" value="1"/>
</dbReference>
<dbReference type="InterPro" id="IPR001661">
    <property type="entry name" value="Glyco_hydro_37"/>
</dbReference>
<evidence type="ECO:0000313" key="8">
    <source>
        <dbReference type="EMBL" id="KAG5837610.1"/>
    </source>
</evidence>
<dbReference type="InterPro" id="IPR008928">
    <property type="entry name" value="6-hairpin_glycosidase_sf"/>
</dbReference>
<organism evidence="8 9">
    <name type="scientific">Anguilla anguilla</name>
    <name type="common">European freshwater eel</name>
    <name type="synonym">Muraena anguilla</name>
    <dbReference type="NCBI Taxonomy" id="7936"/>
    <lineage>
        <taxon>Eukaryota</taxon>
        <taxon>Metazoa</taxon>
        <taxon>Chordata</taxon>
        <taxon>Craniata</taxon>
        <taxon>Vertebrata</taxon>
        <taxon>Euteleostomi</taxon>
        <taxon>Actinopterygii</taxon>
        <taxon>Neopterygii</taxon>
        <taxon>Teleostei</taxon>
        <taxon>Anguilliformes</taxon>
        <taxon>Anguillidae</taxon>
        <taxon>Anguilla</taxon>
    </lineage>
</organism>
<evidence type="ECO:0000256" key="2">
    <source>
        <dbReference type="ARBA" id="ARBA00005615"/>
    </source>
</evidence>
<evidence type="ECO:0000256" key="3">
    <source>
        <dbReference type="ARBA" id="ARBA00012757"/>
    </source>
</evidence>
<dbReference type="Pfam" id="PF01204">
    <property type="entry name" value="Trehalase"/>
    <property type="match status" value="1"/>
</dbReference>
<evidence type="ECO:0000256" key="5">
    <source>
        <dbReference type="ARBA" id="ARBA00030473"/>
    </source>
</evidence>
<sequence length="115" mass="12682">MFRIEVNRLSTFLKGLWGLPSEKAKEVAFDLAQRWISTNWKAYLKYEAMFEKYDVTGDGKPGGGGEYEVQLGFGWTNGVALQLLDQFGDRLISASASLSFSFGVVVFCGGLLAVL</sequence>
<keyword evidence="7" id="KW-1133">Transmembrane helix</keyword>
<dbReference type="GO" id="GO:0004555">
    <property type="term" value="F:alpha,alpha-trehalase activity"/>
    <property type="evidence" value="ECO:0007669"/>
    <property type="project" value="UniProtKB-EC"/>
</dbReference>
<evidence type="ECO:0000256" key="1">
    <source>
        <dbReference type="ARBA" id="ARBA00001576"/>
    </source>
</evidence>
<evidence type="ECO:0000313" key="9">
    <source>
        <dbReference type="Proteomes" id="UP001044222"/>
    </source>
</evidence>
<proteinExistence type="inferred from homology"/>
<comment type="catalytic activity">
    <reaction evidence="1">
        <text>alpha,alpha-trehalose + H2O = alpha-D-glucose + beta-D-glucose</text>
        <dbReference type="Rhea" id="RHEA:32675"/>
        <dbReference type="ChEBI" id="CHEBI:15377"/>
        <dbReference type="ChEBI" id="CHEBI:15903"/>
        <dbReference type="ChEBI" id="CHEBI:16551"/>
        <dbReference type="ChEBI" id="CHEBI:17925"/>
        <dbReference type="EC" id="3.2.1.28"/>
    </reaction>
</comment>
<protein>
    <recommendedName>
        <fullName evidence="4">Trehalase</fullName>
        <ecNumber evidence="3">3.2.1.28</ecNumber>
    </recommendedName>
    <alternativeName>
        <fullName evidence="5">Alpha,alpha-trehalase</fullName>
    </alternativeName>
    <alternativeName>
        <fullName evidence="6">Alpha,alpha-trehalose glucohydrolase</fullName>
    </alternativeName>
</protein>
<dbReference type="EMBL" id="JAFIRN010000013">
    <property type="protein sequence ID" value="KAG5837610.1"/>
    <property type="molecule type" value="Genomic_DNA"/>
</dbReference>
<evidence type="ECO:0000256" key="6">
    <source>
        <dbReference type="ARBA" id="ARBA00031637"/>
    </source>
</evidence>
<accession>A0A9D3LYS6</accession>
<comment type="similarity">
    <text evidence="2">Belongs to the glycosyl hydrolase 37 family.</text>
</comment>
<name>A0A9D3LYS6_ANGAN</name>
<evidence type="ECO:0000256" key="7">
    <source>
        <dbReference type="SAM" id="Phobius"/>
    </source>
</evidence>
<dbReference type="AlphaFoldDB" id="A0A9D3LYS6"/>
<dbReference type="Gene3D" id="1.50.10.10">
    <property type="match status" value="1"/>
</dbReference>
<comment type="caution">
    <text evidence="8">The sequence shown here is derived from an EMBL/GenBank/DDBJ whole genome shotgun (WGS) entry which is preliminary data.</text>
</comment>
<dbReference type="PANTHER" id="PTHR23403">
    <property type="entry name" value="TREHALASE"/>
    <property type="match status" value="1"/>
</dbReference>
<keyword evidence="9" id="KW-1185">Reference proteome</keyword>
<reference evidence="8" key="1">
    <citation type="submission" date="2021-01" db="EMBL/GenBank/DDBJ databases">
        <title>A chromosome-scale assembly of European eel, Anguilla anguilla.</title>
        <authorList>
            <person name="Henkel C."/>
            <person name="Jong-Raadsen S.A."/>
            <person name="Dufour S."/>
            <person name="Weltzien F.-A."/>
            <person name="Palstra A.P."/>
            <person name="Pelster B."/>
            <person name="Spaink H.P."/>
            <person name="Van Den Thillart G.E."/>
            <person name="Jansen H."/>
            <person name="Zahm M."/>
            <person name="Klopp C."/>
            <person name="Cedric C."/>
            <person name="Louis A."/>
            <person name="Berthelot C."/>
            <person name="Parey E."/>
            <person name="Roest Crollius H."/>
            <person name="Montfort J."/>
            <person name="Robinson-Rechavi M."/>
            <person name="Bucao C."/>
            <person name="Bouchez O."/>
            <person name="Gislard M."/>
            <person name="Lluch J."/>
            <person name="Milhes M."/>
            <person name="Lampietro C."/>
            <person name="Lopez Roques C."/>
            <person name="Donnadieu C."/>
            <person name="Braasch I."/>
            <person name="Desvignes T."/>
            <person name="Postlethwait J."/>
            <person name="Bobe J."/>
            <person name="Guiguen Y."/>
            <person name="Dirks R."/>
        </authorList>
    </citation>
    <scope>NUCLEOTIDE SEQUENCE</scope>
    <source>
        <strain evidence="8">Tag_6206</strain>
        <tissue evidence="8">Liver</tissue>
    </source>
</reference>
<keyword evidence="7" id="KW-0472">Membrane</keyword>
<dbReference type="PANTHER" id="PTHR23403:SF1">
    <property type="entry name" value="TREHALASE"/>
    <property type="match status" value="1"/>
</dbReference>
<feature type="transmembrane region" description="Helical" evidence="7">
    <location>
        <begin position="91"/>
        <end position="114"/>
    </location>
</feature>
<evidence type="ECO:0000256" key="4">
    <source>
        <dbReference type="ARBA" id="ARBA00019905"/>
    </source>
</evidence>